<feature type="region of interest" description="Disordered" evidence="9">
    <location>
        <begin position="373"/>
        <end position="423"/>
    </location>
</feature>
<protein>
    <recommendedName>
        <fullName evidence="7">Anti-CBASS protein Acb1</fullName>
    </recommendedName>
</protein>
<evidence type="ECO:0000256" key="2">
    <source>
        <dbReference type="ARBA" id="ARBA00034233"/>
    </source>
</evidence>
<evidence type="ECO:0000313" key="11">
    <source>
        <dbReference type="EMBL" id="EHK56913.1"/>
    </source>
</evidence>
<dbReference type="InterPro" id="IPR006427">
    <property type="entry name" value="Portal_HK97"/>
</dbReference>
<organism evidence="11 12">
    <name type="scientific">Mesorhizobium alhagi CCNWXJ12-2</name>
    <dbReference type="NCBI Taxonomy" id="1107882"/>
    <lineage>
        <taxon>Bacteria</taxon>
        <taxon>Pseudomonadati</taxon>
        <taxon>Pseudomonadota</taxon>
        <taxon>Alphaproteobacteria</taxon>
        <taxon>Hyphomicrobiales</taxon>
        <taxon>Phyllobacteriaceae</taxon>
        <taxon>Allomesorhizobium</taxon>
    </lineage>
</organism>
<proteinExistence type="inferred from homology"/>
<dbReference type="InterPro" id="IPR006944">
    <property type="entry name" value="Phage/GTA_portal"/>
</dbReference>
<dbReference type="GO" id="GO:0016787">
    <property type="term" value="F:hydrolase activity"/>
    <property type="evidence" value="ECO:0007669"/>
    <property type="project" value="UniProtKB-KW"/>
</dbReference>
<dbReference type="RefSeq" id="WP_008836159.1">
    <property type="nucleotide sequence ID" value="NZ_AHAM01000096.1"/>
</dbReference>
<evidence type="ECO:0000256" key="1">
    <source>
        <dbReference type="ARBA" id="ARBA00022801"/>
    </source>
</evidence>
<dbReference type="EMBL" id="AHAM01000096">
    <property type="protein sequence ID" value="EHK56913.1"/>
    <property type="molecule type" value="Genomic_DNA"/>
</dbReference>
<evidence type="ECO:0000256" key="9">
    <source>
        <dbReference type="SAM" id="MobiDB-lite"/>
    </source>
</evidence>
<dbReference type="PATRIC" id="fig|1107882.3.peg.2477"/>
<dbReference type="Pfam" id="PF23474">
    <property type="entry name" value="Acb1"/>
    <property type="match status" value="1"/>
</dbReference>
<comment type="catalytic activity">
    <reaction evidence="2">
        <text>3',3',3'-cAAG + H2O = G[3'-5']pA[3'-5']pAp[3'] + H(+)</text>
        <dbReference type="Rhea" id="RHEA:72863"/>
        <dbReference type="ChEBI" id="CHEBI:15377"/>
        <dbReference type="ChEBI" id="CHEBI:15378"/>
        <dbReference type="ChEBI" id="CHEBI:143810"/>
        <dbReference type="ChEBI" id="CHEBI:192532"/>
    </reaction>
    <physiologicalReaction direction="left-to-right" evidence="2">
        <dbReference type="Rhea" id="RHEA:72864"/>
    </physiologicalReaction>
</comment>
<dbReference type="NCBIfam" id="TIGR01537">
    <property type="entry name" value="portal_HK97"/>
    <property type="match status" value="1"/>
</dbReference>
<feature type="compositionally biased region" description="Basic and acidic residues" evidence="9">
    <location>
        <begin position="378"/>
        <end position="396"/>
    </location>
</feature>
<comment type="similarity">
    <text evidence="6">Belongs to the anti-CBASS protein Acb1 family.</text>
</comment>
<feature type="domain" description="Anti-CBASS protein Acb1-like C-terminal" evidence="10">
    <location>
        <begin position="426"/>
        <end position="575"/>
    </location>
</feature>
<dbReference type="InterPro" id="IPR056175">
    <property type="entry name" value="Acb1-like_C"/>
</dbReference>
<name>H0HQU9_9HYPH</name>
<evidence type="ECO:0000256" key="8">
    <source>
        <dbReference type="ARBA" id="ARBA00048123"/>
    </source>
</evidence>
<dbReference type="Proteomes" id="UP000003250">
    <property type="component" value="Unassembled WGS sequence"/>
</dbReference>
<evidence type="ECO:0000256" key="6">
    <source>
        <dbReference type="ARBA" id="ARBA00034316"/>
    </source>
</evidence>
<evidence type="ECO:0000256" key="4">
    <source>
        <dbReference type="ARBA" id="ARBA00034244"/>
    </source>
</evidence>
<comment type="catalytic activity">
    <reaction evidence="4">
        <text>3',3',3'-cAAG + H2O = A[3'-5']pG[3'-5']pAp[3'] + H(+)</text>
        <dbReference type="Rhea" id="RHEA:72867"/>
        <dbReference type="ChEBI" id="CHEBI:15377"/>
        <dbReference type="ChEBI" id="CHEBI:15378"/>
        <dbReference type="ChEBI" id="CHEBI:143810"/>
        <dbReference type="ChEBI" id="CHEBI:192533"/>
    </reaction>
    <physiologicalReaction direction="left-to-right" evidence="4">
        <dbReference type="Rhea" id="RHEA:72868"/>
    </physiologicalReaction>
</comment>
<evidence type="ECO:0000259" key="10">
    <source>
        <dbReference type="Pfam" id="PF23474"/>
    </source>
</evidence>
<dbReference type="AlphaFoldDB" id="H0HQU9"/>
<reference evidence="11 12" key="1">
    <citation type="journal article" date="2012" name="J. Bacteriol.">
        <title>Draft Genome Sequence of Mesorhizobium alhagi CCNWXJ12-2T, a Novel Salt-Resistant Species Isolated from the Desert of Northwestern China.</title>
        <authorList>
            <person name="Zhou M."/>
            <person name="Chen W."/>
            <person name="Chen H."/>
            <person name="Wei G."/>
        </authorList>
    </citation>
    <scope>NUCLEOTIDE SEQUENCE [LARGE SCALE GENOMIC DNA]</scope>
    <source>
        <strain evidence="11 12">CCNWXJ12-2</strain>
    </source>
</reference>
<sequence>MGWFSRLFGRDNEAKAVDLSPELWAAINGGWGIPTKSGAQVSISTSLQVTPFYRGILVIAEGIAQLPVELHRSTDRGTEPATDHPAYDVLLNRANNLQDAFQFWRTTLMHAAGAGNGISYKVVVNGQLREMIPIRPECASINLPDRFNRVTYDLTFEGGDFATVGADQVFHIAGPSWSPYKGLDPSVVGREAIGLARTTEETHARLHANGARPSGVLETDQKLTKAQIDILREQWQQSFSGVSQTGNTPVTAGGLKWKQVAQSGVDAEHLGTRKHQIEEIARLLGVFPIMLGHAGDQSPTFASADAFLEAHVRYSLQPWIKAVRSAVETQILTKEEREAGYHCRVDSSELLRGSLKDRTEYYKAALGTNSSPGWLKPNEIREDDGWNPDDDPKMDEVWQPATMAPAGQQPGEPSAAGAEAKSSTPRTLYVSRRLLNAAAVLKWARAQGFGKTLAADDLHVTIAYSRARLDWMTIGEAWTFGDSKGNLIVPAGGPRVVEAVGREGTVALKFASSELSWRHMSIREAGASWDWPEYQPHVTISYDAGDVDLDKVEPYRGELRFGPEIFAEVDENWKPRRQAGNAE</sequence>
<dbReference type="Pfam" id="PF04860">
    <property type="entry name" value="Phage_portal"/>
    <property type="match status" value="1"/>
</dbReference>
<comment type="catalytic activity">
    <reaction evidence="5">
        <text>3',3'-cGAMP + H2O = G[3'-5']pAp[3'] + H(+)</text>
        <dbReference type="Rhea" id="RHEA:72831"/>
        <dbReference type="ChEBI" id="CHEBI:15377"/>
        <dbReference type="ChEBI" id="CHEBI:15378"/>
        <dbReference type="ChEBI" id="CHEBI:71501"/>
        <dbReference type="ChEBI" id="CHEBI:192497"/>
    </reaction>
    <physiologicalReaction direction="left-to-right" evidence="5">
        <dbReference type="Rhea" id="RHEA:72832"/>
    </physiologicalReaction>
</comment>
<comment type="catalytic activity">
    <reaction evidence="3">
        <text>3',3',3'-c-tri-AMP + H2O = A[3'-5']pA[3'-5']pAp[3'] + H(+)</text>
        <dbReference type="Rhea" id="RHEA:72859"/>
        <dbReference type="ChEBI" id="CHEBI:15377"/>
        <dbReference type="ChEBI" id="CHEBI:15378"/>
        <dbReference type="ChEBI" id="CHEBI:192523"/>
        <dbReference type="ChEBI" id="CHEBI:192530"/>
    </reaction>
    <physiologicalReaction direction="left-to-right" evidence="3">
        <dbReference type="Rhea" id="RHEA:72860"/>
    </physiologicalReaction>
</comment>
<gene>
    <name evidence="11" type="ORF">MAXJ12_12647</name>
</gene>
<dbReference type="OrthoDB" id="7592047at2"/>
<evidence type="ECO:0000256" key="7">
    <source>
        <dbReference type="ARBA" id="ARBA00034343"/>
    </source>
</evidence>
<keyword evidence="1" id="KW-0378">Hydrolase</keyword>
<evidence type="ECO:0000256" key="5">
    <source>
        <dbReference type="ARBA" id="ARBA00034283"/>
    </source>
</evidence>
<evidence type="ECO:0000256" key="3">
    <source>
        <dbReference type="ARBA" id="ARBA00034240"/>
    </source>
</evidence>
<keyword evidence="12" id="KW-1185">Reference proteome</keyword>
<comment type="catalytic activity">
    <reaction evidence="8">
        <text>3',3'-cUAMP + H2O = U[3'-5']pAp[3'] + H(+)</text>
        <dbReference type="Rhea" id="RHEA:72835"/>
        <dbReference type="ChEBI" id="CHEBI:15377"/>
        <dbReference type="ChEBI" id="CHEBI:15378"/>
        <dbReference type="ChEBI" id="CHEBI:143809"/>
        <dbReference type="ChEBI" id="CHEBI:192498"/>
    </reaction>
    <physiologicalReaction direction="left-to-right" evidence="8">
        <dbReference type="Rhea" id="RHEA:72836"/>
    </physiologicalReaction>
</comment>
<evidence type="ECO:0000313" key="12">
    <source>
        <dbReference type="Proteomes" id="UP000003250"/>
    </source>
</evidence>
<accession>H0HQU9</accession>